<evidence type="ECO:0000256" key="6">
    <source>
        <dbReference type="PROSITE-ProRule" id="PRU01240"/>
    </source>
</evidence>
<organism evidence="11 12">
    <name type="scientific">Prauserella rugosa</name>
    <dbReference type="NCBI Taxonomy" id="43354"/>
    <lineage>
        <taxon>Bacteria</taxon>
        <taxon>Bacillati</taxon>
        <taxon>Actinomycetota</taxon>
        <taxon>Actinomycetes</taxon>
        <taxon>Pseudonocardiales</taxon>
        <taxon>Pseudonocardiaceae</taxon>
        <taxon>Prauserella</taxon>
    </lineage>
</organism>
<dbReference type="Gene3D" id="3.50.30.30">
    <property type="match status" value="1"/>
</dbReference>
<dbReference type="CDD" id="cd07474">
    <property type="entry name" value="Peptidases_S8_subtilisin_Vpr-like"/>
    <property type="match status" value="1"/>
</dbReference>
<dbReference type="AlphaFoldDB" id="A0A660CME1"/>
<dbReference type="EMBL" id="VLJV01000001">
    <property type="protein sequence ID" value="TWH22813.1"/>
    <property type="molecule type" value="Genomic_DNA"/>
</dbReference>
<dbReference type="Proteomes" id="UP000317303">
    <property type="component" value="Unassembled WGS sequence"/>
</dbReference>
<dbReference type="PROSITE" id="PS00138">
    <property type="entry name" value="SUBTILASE_SER"/>
    <property type="match status" value="1"/>
</dbReference>
<dbReference type="Pfam" id="PF00082">
    <property type="entry name" value="Peptidase_S8"/>
    <property type="match status" value="1"/>
</dbReference>
<keyword evidence="3 6" id="KW-0378">Hydrolase</keyword>
<feature type="active site" description="Charge relay system" evidence="5 6">
    <location>
        <position position="267"/>
    </location>
</feature>
<evidence type="ECO:0000256" key="4">
    <source>
        <dbReference type="ARBA" id="ARBA00022825"/>
    </source>
</evidence>
<feature type="signal peptide" evidence="9">
    <location>
        <begin position="1"/>
        <end position="28"/>
    </location>
</feature>
<dbReference type="OrthoDB" id="614750at2"/>
<evidence type="ECO:0000256" key="8">
    <source>
        <dbReference type="SAM" id="MobiDB-lite"/>
    </source>
</evidence>
<evidence type="ECO:0000256" key="1">
    <source>
        <dbReference type="ARBA" id="ARBA00011073"/>
    </source>
</evidence>
<keyword evidence="9" id="KW-0732">Signal</keyword>
<dbReference type="PROSITE" id="PS00136">
    <property type="entry name" value="SUBTILASE_ASP"/>
    <property type="match status" value="1"/>
</dbReference>
<dbReference type="GO" id="GO:0004252">
    <property type="term" value="F:serine-type endopeptidase activity"/>
    <property type="evidence" value="ECO:0007669"/>
    <property type="project" value="UniProtKB-UniRule"/>
</dbReference>
<evidence type="ECO:0000259" key="10">
    <source>
        <dbReference type="Pfam" id="PF00082"/>
    </source>
</evidence>
<dbReference type="RefSeq" id="WP_084705717.1">
    <property type="nucleotide sequence ID" value="NZ_JOIJ01000004.1"/>
</dbReference>
<keyword evidence="4 6" id="KW-0720">Serine protease</keyword>
<dbReference type="PROSITE" id="PS00137">
    <property type="entry name" value="SUBTILASE_HIS"/>
    <property type="match status" value="1"/>
</dbReference>
<dbReference type="SUPFAM" id="SSF52743">
    <property type="entry name" value="Subtilisin-like"/>
    <property type="match status" value="1"/>
</dbReference>
<gene>
    <name evidence="11" type="ORF">JD82_04703</name>
</gene>
<feature type="active site" description="Charge relay system" evidence="5 6">
    <location>
        <position position="615"/>
    </location>
</feature>
<dbReference type="Gene3D" id="3.40.50.200">
    <property type="entry name" value="Peptidase S8/S53 domain"/>
    <property type="match status" value="1"/>
</dbReference>
<feature type="active site" description="Charge relay system" evidence="5 6">
    <location>
        <position position="195"/>
    </location>
</feature>
<dbReference type="GO" id="GO:0006508">
    <property type="term" value="P:proteolysis"/>
    <property type="evidence" value="ECO:0007669"/>
    <property type="project" value="UniProtKB-KW"/>
</dbReference>
<dbReference type="PRINTS" id="PR00723">
    <property type="entry name" value="SUBTILISIN"/>
</dbReference>
<name>A0A660CME1_9PSEU</name>
<evidence type="ECO:0000256" key="5">
    <source>
        <dbReference type="PIRSR" id="PIRSR615500-1"/>
    </source>
</evidence>
<dbReference type="InterPro" id="IPR000209">
    <property type="entry name" value="Peptidase_S8/S53_dom"/>
</dbReference>
<feature type="region of interest" description="Disordered" evidence="8">
    <location>
        <begin position="238"/>
        <end position="259"/>
    </location>
</feature>
<comment type="similarity">
    <text evidence="1 6 7">Belongs to the peptidase S8 family.</text>
</comment>
<dbReference type="InterPro" id="IPR034213">
    <property type="entry name" value="S8_Vpr-like"/>
</dbReference>
<accession>A0A660CME1</accession>
<dbReference type="InterPro" id="IPR023827">
    <property type="entry name" value="Peptidase_S8_Asp-AS"/>
</dbReference>
<dbReference type="InterPro" id="IPR036852">
    <property type="entry name" value="Peptidase_S8/S53_dom_sf"/>
</dbReference>
<evidence type="ECO:0000313" key="12">
    <source>
        <dbReference type="Proteomes" id="UP000317303"/>
    </source>
</evidence>
<proteinExistence type="inferred from homology"/>
<sequence length="1125" mass="114448">MRRRRARVAATCSAALLTATVAVGGAAAQDASGIEAVPFASGARIDPATVSPTSGISPRLAGAQGEVSAFVEVDEQAAVDAFNAERDNGVKAAAAAGKRARGAALAAVDGVLGGLRALDGGTRVLGRTANAVPGAIVTADAAHLRSLAERDDVVSVKPIVPKRHQNAGADQLTKAVDVWQQTGTYGEDVTIGVIDSGIDYTHATFGGPGTTEAYESVDPAADAPADLFPSDKVVGGTDLVGDDYDASGENGSPEPKPDANPLPCMAHGTHVAGTAAGYGVRADGSTFDGDYSTLDGAALEAMTVAPGSAPKAQLYDIKVFGCAGSTDVMAQAMDLALDPNGDGDFSDKLDVVNMSVGSDYGAPDDPEADFVRKLVDNDVLPVMSAGNGGDLYGVGGSPGNTPEGLGVASIRDASVLRDAVEVTAPSDVAGDVPGQFSQDYAAYDELDITREVVTPSGDNADGCAAYSDGDATAVADRIVWLEWDDNDETRVCGSVDRADHAAAAGAAGVLFTSGEAHFGAAIAGNADVPVFQLTATATERLRSSAEAGTLEIRMTGDGRTSLPTKDESIEDTPSSFTSRGVRAPAVKPDLAAPGDTIASALMGGGSAATVMSGTSMASPHAAGIAALVRETRPGWNATEVKNALMNTAVHEVTADGTVVGPQRVGAGRIDAQAAVDNAVLAYSLRDRKAVSLSFGVLEVSRPTTKTKIVRLENKGDTPARYSVGYEAAGTVPGVAVEPSKDTVEVPAHGTAFLTVRLRIQDPAALRKTMDPTLEPTQLDVARQFVAEEAGRLVLTPQGEGSTLHLPVHAAPKPAADLHHARSLTLSDGTGELAFRGRGLDQGEGSEAYRSMVSVLDLHAESPKMPSCRGGEPNGTCTINETAEGGDLRYVGAGSFGTGSSGENDDAFVAFGLSTWGTWANLGGNTVPYVEIDVSGDGEPDFETSVAVLPSTDVLVARTVDLADGSTVDVQPINGQFGDVDTNVFDSDVAVLPVSMTALGIDPAAESHEISYTAAVSGLYGDPETGDVDRIDEPVTFDALNPAHTVSGGDGAALSYVVGGGDAVTVTRNPAAAGEADRLLVLSHHNESGDRASTVKIRDTGRSGEAAGAARTGTAQADTTRAGTAG</sequence>
<dbReference type="PROSITE" id="PS51892">
    <property type="entry name" value="SUBTILASE"/>
    <property type="match status" value="1"/>
</dbReference>
<evidence type="ECO:0000256" key="9">
    <source>
        <dbReference type="SAM" id="SignalP"/>
    </source>
</evidence>
<feature type="region of interest" description="Disordered" evidence="8">
    <location>
        <begin position="1097"/>
        <end position="1125"/>
    </location>
</feature>
<evidence type="ECO:0000313" key="11">
    <source>
        <dbReference type="EMBL" id="TWH22813.1"/>
    </source>
</evidence>
<feature type="chain" id="PRO_5024812367" evidence="9">
    <location>
        <begin position="29"/>
        <end position="1125"/>
    </location>
</feature>
<dbReference type="PANTHER" id="PTHR43806">
    <property type="entry name" value="PEPTIDASE S8"/>
    <property type="match status" value="1"/>
</dbReference>
<feature type="compositionally biased region" description="Low complexity" evidence="8">
    <location>
        <begin position="1102"/>
        <end position="1125"/>
    </location>
</feature>
<dbReference type="InterPro" id="IPR022398">
    <property type="entry name" value="Peptidase_S8_His-AS"/>
</dbReference>
<comment type="caution">
    <text evidence="11">The sequence shown here is derived from an EMBL/GenBank/DDBJ whole genome shotgun (WGS) entry which is preliminary data.</text>
</comment>
<keyword evidence="12" id="KW-1185">Reference proteome</keyword>
<evidence type="ECO:0000256" key="3">
    <source>
        <dbReference type="ARBA" id="ARBA00022801"/>
    </source>
</evidence>
<reference evidence="11 12" key="1">
    <citation type="submission" date="2019-07" db="EMBL/GenBank/DDBJ databases">
        <title>R&amp;d 2014.</title>
        <authorList>
            <person name="Klenk H.-P."/>
        </authorList>
    </citation>
    <scope>NUCLEOTIDE SEQUENCE [LARGE SCALE GENOMIC DNA]</scope>
    <source>
        <strain evidence="11 12">DSM 43194</strain>
    </source>
</reference>
<dbReference type="InterPro" id="IPR023828">
    <property type="entry name" value="Peptidase_S8_Ser-AS"/>
</dbReference>
<feature type="domain" description="Peptidase S8/S53" evidence="10">
    <location>
        <begin position="186"/>
        <end position="653"/>
    </location>
</feature>
<evidence type="ECO:0000256" key="7">
    <source>
        <dbReference type="RuleBase" id="RU003355"/>
    </source>
</evidence>
<feature type="region of interest" description="Disordered" evidence="8">
    <location>
        <begin position="556"/>
        <end position="580"/>
    </location>
</feature>
<keyword evidence="2 6" id="KW-0645">Protease</keyword>
<evidence type="ECO:0000256" key="2">
    <source>
        <dbReference type="ARBA" id="ARBA00022670"/>
    </source>
</evidence>
<dbReference type="InterPro" id="IPR015500">
    <property type="entry name" value="Peptidase_S8_subtilisin-rel"/>
</dbReference>
<dbReference type="PANTHER" id="PTHR43806:SF11">
    <property type="entry name" value="CEREVISIN-RELATED"/>
    <property type="match status" value="1"/>
</dbReference>
<protein>
    <submittedName>
        <fullName evidence="11">Subtilase family protein</fullName>
    </submittedName>
</protein>
<dbReference type="InterPro" id="IPR050131">
    <property type="entry name" value="Peptidase_S8_subtilisin-like"/>
</dbReference>